<gene>
    <name evidence="2" type="ORF">RIF25_10540</name>
</gene>
<reference evidence="3" key="1">
    <citation type="submission" date="2023-07" db="EMBL/GenBank/DDBJ databases">
        <authorList>
            <person name="Luz R."/>
            <person name="Cordeiro R."/>
            <person name="Fonseca A."/>
            <person name="Goncalves V."/>
        </authorList>
    </citation>
    <scope>NUCLEOTIDE SEQUENCE [LARGE SCALE GENOMIC DNA]</scope>
    <source>
        <strain evidence="3">BACA0444</strain>
    </source>
</reference>
<keyword evidence="3" id="KW-1185">Reference proteome</keyword>
<accession>A0AAE4FS32</accession>
<comment type="caution">
    <text evidence="2">The sequence shown here is derived from an EMBL/GenBank/DDBJ whole genome shotgun (WGS) entry which is preliminary data.</text>
</comment>
<organism evidence="2 3">
    <name type="scientific">Pseudocalidococcus azoricus BACA0444</name>
    <dbReference type="NCBI Taxonomy" id="2918990"/>
    <lineage>
        <taxon>Bacteria</taxon>
        <taxon>Bacillati</taxon>
        <taxon>Cyanobacteriota</taxon>
        <taxon>Cyanophyceae</taxon>
        <taxon>Acaryochloridales</taxon>
        <taxon>Thermosynechococcaceae</taxon>
        <taxon>Pseudocalidococcus</taxon>
        <taxon>Pseudocalidococcus azoricus</taxon>
    </lineage>
</organism>
<name>A0AAE4FS32_9CYAN</name>
<evidence type="ECO:0000313" key="3">
    <source>
        <dbReference type="Proteomes" id="UP001268256"/>
    </source>
</evidence>
<dbReference type="Proteomes" id="UP001268256">
    <property type="component" value="Unassembled WGS sequence"/>
</dbReference>
<proteinExistence type="predicted"/>
<dbReference type="EMBL" id="JAVMIP010000010">
    <property type="protein sequence ID" value="MDS3861244.1"/>
    <property type="molecule type" value="Genomic_DNA"/>
</dbReference>
<sequence>MSDRPQNRNLKPRYTPGAKPDESWYPKPISVRVGQSVGNYVYSLPTAERLTWLRKVLKEAVDRELAAQNKE</sequence>
<evidence type="ECO:0000313" key="2">
    <source>
        <dbReference type="EMBL" id="MDS3861244.1"/>
    </source>
</evidence>
<dbReference type="RefSeq" id="WP_322878490.1">
    <property type="nucleotide sequence ID" value="NZ_JAVMIP010000010.1"/>
</dbReference>
<protein>
    <submittedName>
        <fullName evidence="2">Uncharacterized protein</fullName>
    </submittedName>
</protein>
<feature type="region of interest" description="Disordered" evidence="1">
    <location>
        <begin position="1"/>
        <end position="26"/>
    </location>
</feature>
<evidence type="ECO:0000256" key="1">
    <source>
        <dbReference type="SAM" id="MobiDB-lite"/>
    </source>
</evidence>
<dbReference type="AlphaFoldDB" id="A0AAE4FS32"/>